<proteinExistence type="inferred from homology"/>
<evidence type="ECO:0000256" key="1">
    <source>
        <dbReference type="ARBA" id="ARBA00003279"/>
    </source>
</evidence>
<dbReference type="InterPro" id="IPR005829">
    <property type="entry name" value="Sugar_transporter_CS"/>
</dbReference>
<dbReference type="InterPro" id="IPR011701">
    <property type="entry name" value="MFS"/>
</dbReference>
<sequence length="399" mass="41824">MNRGLFVVLAAVTLDAVGIGLIMPILPGLLRDLSGHELIANQYGVLIALYALMQFIFAPIVGILSDRFGRKPVLLVSLAAAAIDYALMALSPSLWFLYVGRIVSGIASANAAVASAYIADVTPPDERGRRFGWMNACFGLGFVAGPALGGWLGEYSARAPFWLAMALNSALVLAAMVGMPARQPASAKPFDWKAVNPFASLSAALSVRTMLPLMAIFVIVQMVGQIGGVLWVIHGQDRYGWSPAISGLTLALFGILHAVVQGVLTGPVIRRLGERGAFAASVAIDAVAFVCVGLASQGWMAIAAIPLLCLGGMEQPALQALFSRQTSEERQGELQGLLASLSSLAGVISTIGVTALYAATAPSALGLVWIVGACLYLFCLPIFIRGGRRARLERGSTVA</sequence>
<comment type="similarity">
    <text evidence="3">Belongs to the major facilitator superfamily. TCR/Tet family.</text>
</comment>
<dbReference type="Proteomes" id="UP001241603">
    <property type="component" value="Unassembled WGS sequence"/>
</dbReference>
<dbReference type="InterPro" id="IPR020846">
    <property type="entry name" value="MFS_dom"/>
</dbReference>
<keyword evidence="4" id="KW-0813">Transport</keyword>
<feature type="transmembrane region" description="Helical" evidence="8">
    <location>
        <begin position="245"/>
        <end position="264"/>
    </location>
</feature>
<evidence type="ECO:0000256" key="5">
    <source>
        <dbReference type="ARBA" id="ARBA00022692"/>
    </source>
</evidence>
<feature type="transmembrane region" description="Helical" evidence="8">
    <location>
        <begin position="364"/>
        <end position="384"/>
    </location>
</feature>
<feature type="domain" description="Major facilitator superfamily (MFS) profile" evidence="9">
    <location>
        <begin position="4"/>
        <end position="390"/>
    </location>
</feature>
<evidence type="ECO:0000313" key="10">
    <source>
        <dbReference type="EMBL" id="MDQ0438063.1"/>
    </source>
</evidence>
<name>A0ABU0H6X7_9HYPH</name>
<keyword evidence="11" id="KW-1185">Reference proteome</keyword>
<dbReference type="PROSITE" id="PS00216">
    <property type="entry name" value="SUGAR_TRANSPORT_1"/>
    <property type="match status" value="1"/>
</dbReference>
<feature type="transmembrane region" description="Helical" evidence="8">
    <location>
        <begin position="276"/>
        <end position="295"/>
    </location>
</feature>
<dbReference type="InterPro" id="IPR036259">
    <property type="entry name" value="MFS_trans_sf"/>
</dbReference>
<reference evidence="10 11" key="1">
    <citation type="submission" date="2023-07" db="EMBL/GenBank/DDBJ databases">
        <title>Genomic Encyclopedia of Type Strains, Phase IV (KMG-IV): sequencing the most valuable type-strain genomes for metagenomic binning, comparative biology and taxonomic classification.</title>
        <authorList>
            <person name="Goeker M."/>
        </authorList>
    </citation>
    <scope>NUCLEOTIDE SEQUENCE [LARGE SCALE GENOMIC DNA]</scope>
    <source>
        <strain evidence="10 11">B6-8</strain>
    </source>
</reference>
<dbReference type="SUPFAM" id="SSF103473">
    <property type="entry name" value="MFS general substrate transporter"/>
    <property type="match status" value="1"/>
</dbReference>
<dbReference type="Pfam" id="PF07690">
    <property type="entry name" value="MFS_1"/>
    <property type="match status" value="1"/>
</dbReference>
<dbReference type="PROSITE" id="PS50850">
    <property type="entry name" value="MFS"/>
    <property type="match status" value="1"/>
</dbReference>
<feature type="transmembrane region" description="Helical" evidence="8">
    <location>
        <begin position="72"/>
        <end position="90"/>
    </location>
</feature>
<keyword evidence="7 8" id="KW-0472">Membrane</keyword>
<dbReference type="Gene3D" id="1.20.1250.20">
    <property type="entry name" value="MFS general substrate transporter like domains"/>
    <property type="match status" value="1"/>
</dbReference>
<keyword evidence="5 8" id="KW-0812">Transmembrane</keyword>
<evidence type="ECO:0000313" key="11">
    <source>
        <dbReference type="Proteomes" id="UP001241603"/>
    </source>
</evidence>
<dbReference type="PANTHER" id="PTHR23504:SF15">
    <property type="entry name" value="MAJOR FACILITATOR SUPERFAMILY (MFS) PROFILE DOMAIN-CONTAINING PROTEIN"/>
    <property type="match status" value="1"/>
</dbReference>
<evidence type="ECO:0000256" key="3">
    <source>
        <dbReference type="ARBA" id="ARBA00007520"/>
    </source>
</evidence>
<evidence type="ECO:0000256" key="6">
    <source>
        <dbReference type="ARBA" id="ARBA00022989"/>
    </source>
</evidence>
<evidence type="ECO:0000256" key="4">
    <source>
        <dbReference type="ARBA" id="ARBA00022448"/>
    </source>
</evidence>
<dbReference type="PRINTS" id="PR01035">
    <property type="entry name" value="TCRTETA"/>
</dbReference>
<dbReference type="EMBL" id="JAUSVO010000003">
    <property type="protein sequence ID" value="MDQ0438063.1"/>
    <property type="molecule type" value="Genomic_DNA"/>
</dbReference>
<dbReference type="CDD" id="cd17388">
    <property type="entry name" value="MFS_TetA"/>
    <property type="match status" value="1"/>
</dbReference>
<protein>
    <submittedName>
        <fullName evidence="10">DHA1 family tetracycline resistance protein-like MFS transporter</fullName>
    </submittedName>
</protein>
<gene>
    <name evidence="10" type="ORF">QO014_002455</name>
</gene>
<comment type="subcellular location">
    <subcellularLocation>
        <location evidence="2">Membrane</location>
        <topology evidence="2">Multi-pass membrane protein</topology>
    </subcellularLocation>
</comment>
<comment type="function">
    <text evidence="1">Resistance to tetracycline by an active tetracycline efflux. This is an energy-dependent process that decreases the accumulation of the antibiotic in whole cells. This protein functions as a metal-tetracycline/H(+) antiporter.</text>
</comment>
<evidence type="ECO:0000256" key="2">
    <source>
        <dbReference type="ARBA" id="ARBA00004141"/>
    </source>
</evidence>
<evidence type="ECO:0000259" key="9">
    <source>
        <dbReference type="PROSITE" id="PS50850"/>
    </source>
</evidence>
<feature type="transmembrane region" description="Helical" evidence="8">
    <location>
        <begin position="159"/>
        <end position="179"/>
    </location>
</feature>
<evidence type="ECO:0000256" key="7">
    <source>
        <dbReference type="ARBA" id="ARBA00023136"/>
    </source>
</evidence>
<feature type="transmembrane region" description="Helical" evidence="8">
    <location>
        <begin position="42"/>
        <end position="65"/>
    </location>
</feature>
<organism evidence="10 11">
    <name type="scientific">Kaistia dalseonensis</name>
    <dbReference type="NCBI Taxonomy" id="410840"/>
    <lineage>
        <taxon>Bacteria</taxon>
        <taxon>Pseudomonadati</taxon>
        <taxon>Pseudomonadota</taxon>
        <taxon>Alphaproteobacteria</taxon>
        <taxon>Hyphomicrobiales</taxon>
        <taxon>Kaistiaceae</taxon>
        <taxon>Kaistia</taxon>
    </lineage>
</organism>
<feature type="transmembrane region" description="Helical" evidence="8">
    <location>
        <begin position="334"/>
        <end position="358"/>
    </location>
</feature>
<accession>A0ABU0H6X7</accession>
<comment type="caution">
    <text evidence="10">The sequence shown here is derived from an EMBL/GenBank/DDBJ whole genome shotgun (WGS) entry which is preliminary data.</text>
</comment>
<evidence type="ECO:0000256" key="8">
    <source>
        <dbReference type="SAM" id="Phobius"/>
    </source>
</evidence>
<keyword evidence="6 8" id="KW-1133">Transmembrane helix</keyword>
<feature type="transmembrane region" description="Helical" evidence="8">
    <location>
        <begin position="211"/>
        <end position="233"/>
    </location>
</feature>
<dbReference type="PANTHER" id="PTHR23504">
    <property type="entry name" value="MAJOR FACILITATOR SUPERFAMILY DOMAIN-CONTAINING PROTEIN 10"/>
    <property type="match status" value="1"/>
</dbReference>
<feature type="transmembrane region" description="Helical" evidence="8">
    <location>
        <begin position="131"/>
        <end position="153"/>
    </location>
</feature>
<dbReference type="InterPro" id="IPR001958">
    <property type="entry name" value="Tet-R_TetA/multi-R_MdtG-like"/>
</dbReference>